<dbReference type="SUPFAM" id="SSF47090">
    <property type="entry name" value="PGBD-like"/>
    <property type="match status" value="1"/>
</dbReference>
<proteinExistence type="predicted"/>
<dbReference type="Proteomes" id="UP000824721">
    <property type="component" value="Chromosome"/>
</dbReference>
<feature type="compositionally biased region" description="Polar residues" evidence="1">
    <location>
        <begin position="217"/>
        <end position="235"/>
    </location>
</feature>
<feature type="region of interest" description="Disordered" evidence="1">
    <location>
        <begin position="217"/>
        <end position="257"/>
    </location>
</feature>
<dbReference type="EMBL" id="CP067378">
    <property type="protein sequence ID" value="QYS89555.1"/>
    <property type="molecule type" value="Genomic_DNA"/>
</dbReference>
<dbReference type="AlphaFoldDB" id="A0A8G0KYF2"/>
<dbReference type="InterPro" id="IPR036365">
    <property type="entry name" value="PGBD-like_sf"/>
</dbReference>
<dbReference type="KEGG" id="fdv:JJC05_04620"/>
<protein>
    <submittedName>
        <fullName evidence="2">Peptidoglycan-binding protein</fullName>
    </submittedName>
</protein>
<reference evidence="2" key="1">
    <citation type="submission" date="2020-12" db="EMBL/GenBank/DDBJ databases">
        <title>Genome sequencing of genetic groups of Flavobacterium columnare.</title>
        <authorList>
            <person name="Waldbieser G.C."/>
            <person name="Griffin M.J."/>
            <person name="LaFrentz B.R."/>
        </authorList>
    </citation>
    <scope>NUCLEOTIDE SEQUENCE</scope>
    <source>
        <strain evidence="2">90-106</strain>
    </source>
</reference>
<accession>A0A8G0KYF2</accession>
<feature type="compositionally biased region" description="Basic and acidic residues" evidence="1">
    <location>
        <begin position="243"/>
        <end position="255"/>
    </location>
</feature>
<name>A0A8G0KYF2_9FLAO</name>
<gene>
    <name evidence="2" type="ORF">JJC05_04620</name>
</gene>
<organism evidence="2">
    <name type="scientific">Flavobacterium columnare</name>
    <dbReference type="NCBI Taxonomy" id="996"/>
    <lineage>
        <taxon>Bacteria</taxon>
        <taxon>Pseudomonadati</taxon>
        <taxon>Bacteroidota</taxon>
        <taxon>Flavobacteriia</taxon>
        <taxon>Flavobacteriales</taxon>
        <taxon>Flavobacteriaceae</taxon>
        <taxon>Flavobacterium</taxon>
    </lineage>
</organism>
<evidence type="ECO:0000256" key="1">
    <source>
        <dbReference type="SAM" id="MobiDB-lite"/>
    </source>
</evidence>
<sequence length="620" mass="70289">MKKGISVISGVTSPTVGEKMTYHISEWYPNTPLSEREKANVTWELFKKRSDGRFTTTHVKKKGDSSFTFGESSAGETYRLEAYLYQPEGGGLIITPKASRIPKICKVDLTYVDDSKGSVFSFTEKLRAKAHCVNMFNKEILFTLWEDDAKGSGHNASNKLIDTKKAKVDLYGNVVVDFMLTKALMKKAMQGEADIRELEFYVTVEYYRNKKHTTANVDIQNPLPTENTPPSQSTGIKKAKGSPAEEKPKSKKEESGLLTPISETLGEIWDWVETQGTALRDKPHTIEIPEGKSPAIVGKTKSEKASTTGTSCGERYCLKKGDKSELIREINIRLAGFGGNVPTDEFTDRTEKMIKQFQRDYMKVPETGKVCGNVLLAIDQFQVKYNFDFSSLKCKCGKCSGFGDNSNKEKYLKGNLEAHHRYEYPGIHRSLLWSLRSVLFYLEKEGKYTFDKISSGYRCRNHEEYLKKPTTNHMGKALDLHFNKNGARTRIVSDIEKIRSDIFNKYLGAKWDWKNEKDIFYLESTSVGATTWIHYDVREFTPTKYLLDKYFAKTLNDFNGKGIVQLAKELGFQNTCNCIATLETATPKNETKKEGCFCGRDFTTEDLVSLGISKKMQINF</sequence>
<evidence type="ECO:0000313" key="2">
    <source>
        <dbReference type="EMBL" id="QYS89555.1"/>
    </source>
</evidence>